<dbReference type="PANTHER" id="PTHR10605:SF56">
    <property type="entry name" value="BIFUNCTIONAL HEPARAN SULFATE N-DEACETYLASE_N-SULFOTRANSFERASE"/>
    <property type="match status" value="1"/>
</dbReference>
<name>A0A0F5YPD1_9CYAN</name>
<dbReference type="Proteomes" id="UP000033607">
    <property type="component" value="Unassembled WGS sequence"/>
</dbReference>
<protein>
    <submittedName>
        <fullName evidence="4">Sulfotransferase</fullName>
    </submittedName>
</protein>
<gene>
    <name evidence="4" type="ORF">WN50_00150</name>
</gene>
<proteinExistence type="predicted"/>
<evidence type="ECO:0000313" key="4">
    <source>
        <dbReference type="EMBL" id="KKD40030.1"/>
    </source>
</evidence>
<evidence type="ECO:0000256" key="2">
    <source>
        <dbReference type="ARBA" id="ARBA00023180"/>
    </source>
</evidence>
<organism evidence="4 5">
    <name type="scientific">Limnoraphis robusta CS-951</name>
    <dbReference type="NCBI Taxonomy" id="1637645"/>
    <lineage>
        <taxon>Bacteria</taxon>
        <taxon>Bacillati</taxon>
        <taxon>Cyanobacteriota</taxon>
        <taxon>Cyanophyceae</taxon>
        <taxon>Oscillatoriophycideae</taxon>
        <taxon>Oscillatoriales</taxon>
        <taxon>Sirenicapillariaceae</taxon>
        <taxon>Limnoraphis</taxon>
    </lineage>
</organism>
<reference evidence="4 5" key="1">
    <citation type="submission" date="2015-06" db="EMBL/GenBank/DDBJ databases">
        <title>Draft genome assembly of filamentous brackish cyanobacterium Limnoraphis robusta strain CS-951.</title>
        <authorList>
            <person name="Willis A."/>
            <person name="Parks M."/>
            <person name="Burford M.A."/>
        </authorList>
    </citation>
    <scope>NUCLEOTIDE SEQUENCE [LARGE SCALE GENOMIC DNA]</scope>
    <source>
        <strain evidence="4 5">CS-951</strain>
    </source>
</reference>
<accession>A0A0F5YPD1</accession>
<dbReference type="InterPro" id="IPR037359">
    <property type="entry name" value="NST/OST"/>
</dbReference>
<dbReference type="SUPFAM" id="SSF52540">
    <property type="entry name" value="P-loop containing nucleoside triphosphate hydrolases"/>
    <property type="match status" value="1"/>
</dbReference>
<dbReference type="Pfam" id="PF00685">
    <property type="entry name" value="Sulfotransfer_1"/>
    <property type="match status" value="1"/>
</dbReference>
<keyword evidence="1 4" id="KW-0808">Transferase</keyword>
<sequence>MRVLPDFLIIGVQKGGTTSLYNYLIQHPCIYPAYTKEVHFFDQHFDQGLTEYRSYFPTGFKKYYQTIFKKQKFITGEATPYYIFHPLVAQRVAKILPNVKLIILLRNPIDRAYSHYQHEVKLGFEKILSFEDAISQEDERLAEEVDKMMQNTSYNSYNYQHYSYLSRGIYLSQIQKWQKVFKPEQFLILSIDDLLINPTLVYKKTLDFLGLPEWYPKTFEKYNRNQYSTLNPETRQKLVNYFQPKNQQLYEYLGIQYDWD</sequence>
<evidence type="ECO:0000313" key="5">
    <source>
        <dbReference type="Proteomes" id="UP000033607"/>
    </source>
</evidence>
<dbReference type="InterPro" id="IPR000863">
    <property type="entry name" value="Sulfotransferase_dom"/>
</dbReference>
<evidence type="ECO:0000256" key="1">
    <source>
        <dbReference type="ARBA" id="ARBA00022679"/>
    </source>
</evidence>
<dbReference type="EMBL" id="LATL02000145">
    <property type="protein sequence ID" value="KKD40030.1"/>
    <property type="molecule type" value="Genomic_DNA"/>
</dbReference>
<evidence type="ECO:0000259" key="3">
    <source>
        <dbReference type="Pfam" id="PF00685"/>
    </source>
</evidence>
<dbReference type="PATRIC" id="fig|1637645.4.peg.2958"/>
<feature type="domain" description="Sulfotransferase" evidence="3">
    <location>
        <begin position="5"/>
        <end position="212"/>
    </location>
</feature>
<comment type="caution">
    <text evidence="4">The sequence shown here is derived from an EMBL/GenBank/DDBJ whole genome shotgun (WGS) entry which is preliminary data.</text>
</comment>
<dbReference type="InterPro" id="IPR027417">
    <property type="entry name" value="P-loop_NTPase"/>
</dbReference>
<dbReference type="GO" id="GO:0008146">
    <property type="term" value="F:sulfotransferase activity"/>
    <property type="evidence" value="ECO:0007669"/>
    <property type="project" value="InterPro"/>
</dbReference>
<dbReference type="AlphaFoldDB" id="A0A0F5YPD1"/>
<dbReference type="Gene3D" id="3.40.50.300">
    <property type="entry name" value="P-loop containing nucleotide triphosphate hydrolases"/>
    <property type="match status" value="1"/>
</dbReference>
<keyword evidence="2" id="KW-0325">Glycoprotein</keyword>
<dbReference type="PANTHER" id="PTHR10605">
    <property type="entry name" value="HEPARAN SULFATE SULFOTRANSFERASE"/>
    <property type="match status" value="1"/>
</dbReference>